<accession>A0A1Z1F8N0</accession>
<gene>
    <name evidence="1" type="ORF">A9D14_01580</name>
</gene>
<dbReference type="AlphaFoldDB" id="A0A1Z1F8N0"/>
<evidence type="ECO:0000313" key="1">
    <source>
        <dbReference type="EMBL" id="ARU15102.1"/>
    </source>
</evidence>
<keyword evidence="2" id="KW-1185">Reference proteome</keyword>
<protein>
    <submittedName>
        <fullName evidence="1">Uncharacterized protein</fullName>
    </submittedName>
</protein>
<dbReference type="EMBL" id="CP019602">
    <property type="protein sequence ID" value="ARU15102.1"/>
    <property type="molecule type" value="Genomic_DNA"/>
</dbReference>
<evidence type="ECO:0000313" key="2">
    <source>
        <dbReference type="Proteomes" id="UP000195807"/>
    </source>
</evidence>
<proteinExistence type="predicted"/>
<dbReference type="KEGG" id="cman:A9D14_01580"/>
<organism evidence="1 2">
    <name type="scientific">Croceicoccus marinus</name>
    <dbReference type="NCBI Taxonomy" id="450378"/>
    <lineage>
        <taxon>Bacteria</taxon>
        <taxon>Pseudomonadati</taxon>
        <taxon>Pseudomonadota</taxon>
        <taxon>Alphaproteobacteria</taxon>
        <taxon>Sphingomonadales</taxon>
        <taxon>Erythrobacteraceae</taxon>
        <taxon>Croceicoccus</taxon>
    </lineage>
</organism>
<name>A0A1Z1F8N0_9SPHN</name>
<dbReference type="Proteomes" id="UP000195807">
    <property type="component" value="Chromosome"/>
</dbReference>
<reference evidence="1 2" key="1">
    <citation type="submission" date="2017-01" db="EMBL/GenBank/DDBJ databases">
        <title>Complete genome sequence of esterase-producing bacterium Croceicoccus marinus E4A9.</title>
        <authorList>
            <person name="Wu Y.-H."/>
            <person name="Cheng H."/>
            <person name="Xu L."/>
            <person name="Huo Y.-Y."/>
            <person name="Wang C.-S."/>
            <person name="Xu X.-W."/>
        </authorList>
    </citation>
    <scope>NUCLEOTIDE SEQUENCE [LARGE SCALE GENOMIC DNA]</scope>
    <source>
        <strain evidence="1 2">E4A9</strain>
    </source>
</reference>
<sequence>MYFYQRIWVPPSEKLNDFNRRLLTQNASDFQQICMADQLQCDAFDAVATSSENRMLSETIYIFATMLFATLRRIGICLSHPKIPVPKPFGCLS</sequence>